<dbReference type="InterPro" id="IPR036412">
    <property type="entry name" value="HAD-like_sf"/>
</dbReference>
<dbReference type="EMBL" id="JANCYU010000035">
    <property type="protein sequence ID" value="KAK4525942.1"/>
    <property type="molecule type" value="Genomic_DNA"/>
</dbReference>
<comment type="caution">
    <text evidence="1">The sequence shown here is derived from an EMBL/GenBank/DDBJ whole genome shotgun (WGS) entry which is preliminary data.</text>
</comment>
<organism evidence="1 2">
    <name type="scientific">Galdieria yellowstonensis</name>
    <dbReference type="NCBI Taxonomy" id="3028027"/>
    <lineage>
        <taxon>Eukaryota</taxon>
        <taxon>Rhodophyta</taxon>
        <taxon>Bangiophyceae</taxon>
        <taxon>Galdieriales</taxon>
        <taxon>Galdieriaceae</taxon>
        <taxon>Galdieria</taxon>
    </lineage>
</organism>
<dbReference type="AlphaFoldDB" id="A0AAV9IES8"/>
<protein>
    <recommendedName>
        <fullName evidence="3">Phosphoglycolate phosphatase</fullName>
    </recommendedName>
</protein>
<evidence type="ECO:0000313" key="1">
    <source>
        <dbReference type="EMBL" id="KAK4525942.1"/>
    </source>
</evidence>
<dbReference type="SUPFAM" id="SSF56784">
    <property type="entry name" value="HAD-like"/>
    <property type="match status" value="1"/>
</dbReference>
<sequence>MDCRGVKVIIPAFQAGDPGSIPGGSNCFVFGIGESCCVGSLLVQSSPGCFKFIMPPSKSTNTGVAYALDFDGVLCDSCLELICSALLSIQSKWPQVLQDIIPNPISPPDWLVNKLHKLRPLVEVGYEMILLGLLVLDEQRASIRSQQKSRPLTVGEIMENWHSQIRDQLFREYETSESELVDLFGTTRDGWMEQDLQGWLGKHRFYPGIVDALNFSESPIFIVTTKEKRFVCELLKHGGVELEEQRIFGLDSGSKLKVLKSLLQLDEVKGRTLYFVEDRVETLENACLTMLGTPVKFYLASWGYNTEEMRARACKNPQIEVIDLQTFVMKMQ</sequence>
<proteinExistence type="predicted"/>
<evidence type="ECO:0008006" key="3">
    <source>
        <dbReference type="Google" id="ProtNLM"/>
    </source>
</evidence>
<gene>
    <name evidence="1" type="ORF">GAYE_SCF18G3851</name>
</gene>
<evidence type="ECO:0000313" key="2">
    <source>
        <dbReference type="Proteomes" id="UP001300502"/>
    </source>
</evidence>
<accession>A0AAV9IES8</accession>
<dbReference type="Proteomes" id="UP001300502">
    <property type="component" value="Unassembled WGS sequence"/>
</dbReference>
<reference evidence="1 2" key="1">
    <citation type="submission" date="2022-07" db="EMBL/GenBank/DDBJ databases">
        <title>Genome-wide signatures of adaptation to extreme environments.</title>
        <authorList>
            <person name="Cho C.H."/>
            <person name="Yoon H.S."/>
        </authorList>
    </citation>
    <scope>NUCLEOTIDE SEQUENCE [LARGE SCALE GENOMIC DNA]</scope>
    <source>
        <strain evidence="1 2">108.79 E11</strain>
    </source>
</reference>
<keyword evidence="2" id="KW-1185">Reference proteome</keyword>
<name>A0AAV9IES8_9RHOD</name>